<evidence type="ECO:0000313" key="3">
    <source>
        <dbReference type="Proteomes" id="UP001497497"/>
    </source>
</evidence>
<keyword evidence="1" id="KW-0472">Membrane</keyword>
<dbReference type="Proteomes" id="UP001497497">
    <property type="component" value="Unassembled WGS sequence"/>
</dbReference>
<keyword evidence="3" id="KW-1185">Reference proteome</keyword>
<feature type="transmembrane region" description="Helical" evidence="1">
    <location>
        <begin position="54"/>
        <end position="77"/>
    </location>
</feature>
<keyword evidence="1" id="KW-1133">Transmembrane helix</keyword>
<proteinExistence type="predicted"/>
<organism evidence="2 3">
    <name type="scientific">Lymnaea stagnalis</name>
    <name type="common">Great pond snail</name>
    <name type="synonym">Helix stagnalis</name>
    <dbReference type="NCBI Taxonomy" id="6523"/>
    <lineage>
        <taxon>Eukaryota</taxon>
        <taxon>Metazoa</taxon>
        <taxon>Spiralia</taxon>
        <taxon>Lophotrochozoa</taxon>
        <taxon>Mollusca</taxon>
        <taxon>Gastropoda</taxon>
        <taxon>Heterobranchia</taxon>
        <taxon>Euthyneura</taxon>
        <taxon>Panpulmonata</taxon>
        <taxon>Hygrophila</taxon>
        <taxon>Lymnaeoidea</taxon>
        <taxon>Lymnaeidae</taxon>
        <taxon>Lymnaea</taxon>
    </lineage>
</organism>
<evidence type="ECO:0000256" key="1">
    <source>
        <dbReference type="SAM" id="Phobius"/>
    </source>
</evidence>
<dbReference type="EMBL" id="CAXITT010000090">
    <property type="protein sequence ID" value="CAL1531471.1"/>
    <property type="molecule type" value="Genomic_DNA"/>
</dbReference>
<gene>
    <name evidence="2" type="ORF">GSLYS_00005566001</name>
</gene>
<keyword evidence="1" id="KW-0812">Transmembrane</keyword>
<protein>
    <submittedName>
        <fullName evidence="2">Uncharacterized protein</fullName>
    </submittedName>
</protein>
<reference evidence="2 3" key="1">
    <citation type="submission" date="2024-04" db="EMBL/GenBank/DDBJ databases">
        <authorList>
            <consortium name="Genoscope - CEA"/>
            <person name="William W."/>
        </authorList>
    </citation>
    <scope>NUCLEOTIDE SEQUENCE [LARGE SCALE GENOMIC DNA]</scope>
</reference>
<dbReference type="AlphaFoldDB" id="A0AAV2HHG3"/>
<evidence type="ECO:0000313" key="2">
    <source>
        <dbReference type="EMBL" id="CAL1531471.1"/>
    </source>
</evidence>
<accession>A0AAV2HHG3</accession>
<comment type="caution">
    <text evidence="2">The sequence shown here is derived from an EMBL/GenBank/DDBJ whole genome shotgun (WGS) entry which is preliminary data.</text>
</comment>
<name>A0AAV2HHG3_LYMST</name>
<sequence length="156" mass="17488">MEGKDVSENADDLCAKALFHIGGYRKTDNHTLICAHGCCGTEDFKYCCFKESTIVVAVIVTSMAAITVFVLVVNLLLKCKRRSRAPQTMSFVKTISDVHKSYPSPMVNPHWNTAYIGAPYSYITQVPVYPYPHLPDPYYPPSEGVHKMMHYPLTPV</sequence>